<accession>A0A368K0Q2</accession>
<protein>
    <recommendedName>
        <fullName evidence="3">Flagellar assembly protein FliH</fullName>
    </recommendedName>
</protein>
<keyword evidence="6" id="KW-0653">Protein transport</keyword>
<dbReference type="Pfam" id="PF02108">
    <property type="entry name" value="FliH"/>
    <property type="match status" value="1"/>
</dbReference>
<keyword evidence="10" id="KW-1185">Reference proteome</keyword>
<evidence type="ECO:0000256" key="5">
    <source>
        <dbReference type="ARBA" id="ARBA00022795"/>
    </source>
</evidence>
<dbReference type="GO" id="GO:0044781">
    <property type="term" value="P:bacterial-type flagellum organization"/>
    <property type="evidence" value="ECO:0007669"/>
    <property type="project" value="UniProtKB-KW"/>
</dbReference>
<dbReference type="GO" id="GO:0015031">
    <property type="term" value="P:protein transport"/>
    <property type="evidence" value="ECO:0007669"/>
    <property type="project" value="UniProtKB-KW"/>
</dbReference>
<evidence type="ECO:0000256" key="4">
    <source>
        <dbReference type="ARBA" id="ARBA00022448"/>
    </source>
</evidence>
<dbReference type="AlphaFoldDB" id="A0A368K0Q2"/>
<evidence type="ECO:0000256" key="3">
    <source>
        <dbReference type="ARBA" id="ARBA00016507"/>
    </source>
</evidence>
<evidence type="ECO:0000259" key="8">
    <source>
        <dbReference type="Pfam" id="PF02108"/>
    </source>
</evidence>
<proteinExistence type="inferred from homology"/>
<reference evidence="9 10" key="1">
    <citation type="submission" date="2018-07" db="EMBL/GenBank/DDBJ databases">
        <title>The draft genome of Phyllobacterium salinisoli.</title>
        <authorList>
            <person name="Liu L."/>
            <person name="Li L."/>
            <person name="Zhang X."/>
            <person name="Liang L."/>
        </authorList>
    </citation>
    <scope>NUCLEOTIDE SEQUENCE [LARGE SCALE GENOMIC DNA]</scope>
    <source>
        <strain evidence="9 10">LLAN61</strain>
    </source>
</reference>
<dbReference type="PANTHER" id="PTHR34982:SF1">
    <property type="entry name" value="FLAGELLAR ASSEMBLY PROTEIN FLIH"/>
    <property type="match status" value="1"/>
</dbReference>
<name>A0A368K0Q2_9HYPH</name>
<evidence type="ECO:0000256" key="2">
    <source>
        <dbReference type="ARBA" id="ARBA00006602"/>
    </source>
</evidence>
<dbReference type="InterPro" id="IPR018035">
    <property type="entry name" value="Flagellar_FliH/T3SS_HrpE"/>
</dbReference>
<keyword evidence="7" id="KW-1006">Bacterial flagellum protein export</keyword>
<dbReference type="Proteomes" id="UP000253420">
    <property type="component" value="Unassembled WGS sequence"/>
</dbReference>
<dbReference type="EMBL" id="QOZG01000025">
    <property type="protein sequence ID" value="RCS21560.1"/>
    <property type="molecule type" value="Genomic_DNA"/>
</dbReference>
<evidence type="ECO:0000256" key="7">
    <source>
        <dbReference type="ARBA" id="ARBA00023225"/>
    </source>
</evidence>
<keyword evidence="4" id="KW-0813">Transport</keyword>
<comment type="similarity">
    <text evidence="2">Belongs to the FliH family.</text>
</comment>
<comment type="caution">
    <text evidence="9">The sequence shown here is derived from an EMBL/GenBank/DDBJ whole genome shotgun (WGS) entry which is preliminary data.</text>
</comment>
<gene>
    <name evidence="9" type="ORF">DUT91_23255</name>
</gene>
<organism evidence="9 10">
    <name type="scientific">Phyllobacterium salinisoli</name>
    <dbReference type="NCBI Taxonomy" id="1899321"/>
    <lineage>
        <taxon>Bacteria</taxon>
        <taxon>Pseudomonadati</taxon>
        <taxon>Pseudomonadota</taxon>
        <taxon>Alphaproteobacteria</taxon>
        <taxon>Hyphomicrobiales</taxon>
        <taxon>Phyllobacteriaceae</taxon>
        <taxon>Phyllobacterium</taxon>
    </lineage>
</organism>
<dbReference type="GO" id="GO:0005829">
    <property type="term" value="C:cytosol"/>
    <property type="evidence" value="ECO:0007669"/>
    <property type="project" value="TreeGrafter"/>
</dbReference>
<comment type="function">
    <text evidence="1">Needed for flagellar regrowth and assembly.</text>
</comment>
<evidence type="ECO:0000313" key="9">
    <source>
        <dbReference type="EMBL" id="RCS21560.1"/>
    </source>
</evidence>
<sequence>MWSMETGKPNMQSIALAHDCPLPADGVISAEAVNSLLSMDRAAKRARWLLHRHIERIREVSKTEKAAARQRGYADGLKIFLSALEGLREEYRQHYEQSVALVRKCLEQILLQVPSEAWLDATITSVLKSARDEPELSIMIHPDNLRALENIIAKRKKEYSGLSYLKVEANPTLASQDCIVYAGQDVIDVSVPILLDELCLALSSGENDVSSQ</sequence>
<dbReference type="InterPro" id="IPR051472">
    <property type="entry name" value="T3SS_Stator/FliH"/>
</dbReference>
<evidence type="ECO:0000313" key="10">
    <source>
        <dbReference type="Proteomes" id="UP000253420"/>
    </source>
</evidence>
<feature type="domain" description="Flagellar assembly protein FliH/Type III secretion system HrpE" evidence="8">
    <location>
        <begin position="98"/>
        <end position="191"/>
    </location>
</feature>
<keyword evidence="5" id="KW-1005">Bacterial flagellum biogenesis</keyword>
<evidence type="ECO:0000256" key="6">
    <source>
        <dbReference type="ARBA" id="ARBA00022927"/>
    </source>
</evidence>
<evidence type="ECO:0000256" key="1">
    <source>
        <dbReference type="ARBA" id="ARBA00003041"/>
    </source>
</evidence>
<dbReference type="PANTHER" id="PTHR34982">
    <property type="entry name" value="YOP PROTEINS TRANSLOCATION PROTEIN L"/>
    <property type="match status" value="1"/>
</dbReference>